<dbReference type="GO" id="GO:0006979">
    <property type="term" value="P:response to oxidative stress"/>
    <property type="evidence" value="ECO:0007669"/>
    <property type="project" value="TreeGrafter"/>
</dbReference>
<gene>
    <name evidence="2" type="ORF">PoB_001121700</name>
</gene>
<dbReference type="Proteomes" id="UP000735302">
    <property type="component" value="Unassembled WGS sequence"/>
</dbReference>
<dbReference type="Pfam" id="PF01965">
    <property type="entry name" value="DJ-1_PfpI"/>
    <property type="match status" value="1"/>
</dbReference>
<sequence length="87" mass="9175">MPSALIVLAEGGEEMEIIIVADMLRRAGINVTIGGLEGANPINCINNIKIVPDKSLTDALKAAPYDAIVCPGGEKGPKSMIEVRKMK</sequence>
<dbReference type="InterPro" id="IPR002818">
    <property type="entry name" value="DJ-1/PfpI"/>
</dbReference>
<dbReference type="AlphaFoldDB" id="A0AAV3YRB6"/>
<evidence type="ECO:0000313" key="2">
    <source>
        <dbReference type="EMBL" id="GFN84711.1"/>
    </source>
</evidence>
<evidence type="ECO:0000259" key="1">
    <source>
        <dbReference type="Pfam" id="PF01965"/>
    </source>
</evidence>
<evidence type="ECO:0000313" key="3">
    <source>
        <dbReference type="Proteomes" id="UP000735302"/>
    </source>
</evidence>
<dbReference type="EMBL" id="BLXT01001321">
    <property type="protein sequence ID" value="GFN84711.1"/>
    <property type="molecule type" value="Genomic_DNA"/>
</dbReference>
<dbReference type="GO" id="GO:1903189">
    <property type="term" value="P:glyoxal metabolic process"/>
    <property type="evidence" value="ECO:0007669"/>
    <property type="project" value="TreeGrafter"/>
</dbReference>
<dbReference type="InterPro" id="IPR050325">
    <property type="entry name" value="Prot/Nucl_acid_deglycase"/>
</dbReference>
<protein>
    <submittedName>
        <fullName evidence="2">Protein dj-1</fullName>
    </submittedName>
</protein>
<name>A0AAV3YRB6_9GAST</name>
<dbReference type="GO" id="GO:0005739">
    <property type="term" value="C:mitochondrion"/>
    <property type="evidence" value="ECO:0007669"/>
    <property type="project" value="TreeGrafter"/>
</dbReference>
<feature type="domain" description="DJ-1/PfpI" evidence="1">
    <location>
        <begin position="3"/>
        <end position="82"/>
    </location>
</feature>
<organism evidence="2 3">
    <name type="scientific">Plakobranchus ocellatus</name>
    <dbReference type="NCBI Taxonomy" id="259542"/>
    <lineage>
        <taxon>Eukaryota</taxon>
        <taxon>Metazoa</taxon>
        <taxon>Spiralia</taxon>
        <taxon>Lophotrochozoa</taxon>
        <taxon>Mollusca</taxon>
        <taxon>Gastropoda</taxon>
        <taxon>Heterobranchia</taxon>
        <taxon>Euthyneura</taxon>
        <taxon>Panpulmonata</taxon>
        <taxon>Sacoglossa</taxon>
        <taxon>Placobranchoidea</taxon>
        <taxon>Plakobranchidae</taxon>
        <taxon>Plakobranchus</taxon>
    </lineage>
</organism>
<proteinExistence type="predicted"/>
<comment type="caution">
    <text evidence="2">The sequence shown here is derived from an EMBL/GenBank/DDBJ whole genome shotgun (WGS) entry which is preliminary data.</text>
</comment>
<keyword evidence="3" id="KW-1185">Reference proteome</keyword>
<dbReference type="InterPro" id="IPR029062">
    <property type="entry name" value="Class_I_gatase-like"/>
</dbReference>
<reference evidence="2 3" key="1">
    <citation type="journal article" date="2021" name="Elife">
        <title>Chloroplast acquisition without the gene transfer in kleptoplastic sea slugs, Plakobranchus ocellatus.</title>
        <authorList>
            <person name="Maeda T."/>
            <person name="Takahashi S."/>
            <person name="Yoshida T."/>
            <person name="Shimamura S."/>
            <person name="Takaki Y."/>
            <person name="Nagai Y."/>
            <person name="Toyoda A."/>
            <person name="Suzuki Y."/>
            <person name="Arimoto A."/>
            <person name="Ishii H."/>
            <person name="Satoh N."/>
            <person name="Nishiyama T."/>
            <person name="Hasebe M."/>
            <person name="Maruyama T."/>
            <person name="Minagawa J."/>
            <person name="Obokata J."/>
            <person name="Shigenobu S."/>
        </authorList>
    </citation>
    <scope>NUCLEOTIDE SEQUENCE [LARGE SCALE GENOMIC DNA]</scope>
</reference>
<dbReference type="PANTHER" id="PTHR48094">
    <property type="entry name" value="PROTEIN/NUCLEIC ACID DEGLYCASE DJ-1-RELATED"/>
    <property type="match status" value="1"/>
</dbReference>
<dbReference type="PANTHER" id="PTHR48094:SF12">
    <property type="entry name" value="PARKINSON DISEASE PROTEIN 7 HOMOLOG"/>
    <property type="match status" value="1"/>
</dbReference>
<dbReference type="GO" id="GO:0005634">
    <property type="term" value="C:nucleus"/>
    <property type="evidence" value="ECO:0007669"/>
    <property type="project" value="TreeGrafter"/>
</dbReference>
<accession>A0AAV3YRB6</accession>
<dbReference type="SUPFAM" id="SSF52317">
    <property type="entry name" value="Class I glutamine amidotransferase-like"/>
    <property type="match status" value="1"/>
</dbReference>
<dbReference type="Gene3D" id="3.40.50.880">
    <property type="match status" value="1"/>
</dbReference>